<feature type="compositionally biased region" description="Low complexity" evidence="1">
    <location>
        <begin position="252"/>
        <end position="261"/>
    </location>
</feature>
<name>A0A6J4SGY3_9ACTN</name>
<feature type="compositionally biased region" description="Basic and acidic residues" evidence="1">
    <location>
        <begin position="382"/>
        <end position="397"/>
    </location>
</feature>
<feature type="non-terminal residue" evidence="2">
    <location>
        <position position="397"/>
    </location>
</feature>
<feature type="compositionally biased region" description="Low complexity" evidence="1">
    <location>
        <begin position="181"/>
        <end position="201"/>
    </location>
</feature>
<sequence length="397" mass="43904">ARHRSRPPAVRLLRPRHAGRPLPRRGPGAAGDVVGGEGRARARDPRARGGVVLLAHEEGGLPRQADRRDVLGRRRHAERADRPEHPPPRRRRPPAAAQPRQPRVHAARGRPLAADDARAHRGVGRAGAAGLRRVGVQAVPGAHDRDGDGRAARGRAAPGRVEQLDPAPVRRADAHDRARAGRAGVRGALRLPARAARGQAGRPRRRPHQPAHRRGAGRRPAVRRRAREPRPQRARRRRRHDAVAARAHRPAAGRAPRPVGARARRPRGVRAARGRGGAALRADHAVHGPDHGRGRRVPRRRVPGGDDRARRRRDREPRGRRGRRALPPRRRARQHEAADVRRGHPLLPRREPRARRAAGGGAAPRRDVQDDRARRRARVRHHPGDLRPHDPPGDPPM</sequence>
<feature type="compositionally biased region" description="Basic residues" evidence="1">
    <location>
        <begin position="202"/>
        <end position="251"/>
    </location>
</feature>
<feature type="compositionally biased region" description="Basic residues" evidence="1">
    <location>
        <begin position="320"/>
        <end position="333"/>
    </location>
</feature>
<feature type="region of interest" description="Disordered" evidence="1">
    <location>
        <begin position="1"/>
        <end position="397"/>
    </location>
</feature>
<dbReference type="AlphaFoldDB" id="A0A6J4SGY3"/>
<evidence type="ECO:0000256" key="1">
    <source>
        <dbReference type="SAM" id="MobiDB-lite"/>
    </source>
</evidence>
<organism evidence="2">
    <name type="scientific">uncultured Solirubrobacteraceae bacterium</name>
    <dbReference type="NCBI Taxonomy" id="1162706"/>
    <lineage>
        <taxon>Bacteria</taxon>
        <taxon>Bacillati</taxon>
        <taxon>Actinomycetota</taxon>
        <taxon>Thermoleophilia</taxon>
        <taxon>Solirubrobacterales</taxon>
        <taxon>Solirubrobacteraceae</taxon>
        <taxon>environmental samples</taxon>
    </lineage>
</organism>
<dbReference type="EMBL" id="CADCVT010000181">
    <property type="protein sequence ID" value="CAA9499148.1"/>
    <property type="molecule type" value="Genomic_DNA"/>
</dbReference>
<feature type="compositionally biased region" description="Basic residues" evidence="1">
    <location>
        <begin position="13"/>
        <end position="23"/>
    </location>
</feature>
<feature type="compositionally biased region" description="Basic and acidic residues" evidence="1">
    <location>
        <begin position="303"/>
        <end position="319"/>
    </location>
</feature>
<accession>A0A6J4SGY3</accession>
<feature type="compositionally biased region" description="Basic and acidic residues" evidence="1">
    <location>
        <begin position="142"/>
        <end position="151"/>
    </location>
</feature>
<gene>
    <name evidence="2" type="ORF">AVDCRST_MAG85-1649</name>
</gene>
<feature type="compositionally biased region" description="Basic and acidic residues" evidence="1">
    <location>
        <begin position="281"/>
        <end position="292"/>
    </location>
</feature>
<feature type="compositionally biased region" description="Basic residues" evidence="1">
    <location>
        <begin position="293"/>
        <end position="302"/>
    </location>
</feature>
<feature type="non-terminal residue" evidence="2">
    <location>
        <position position="1"/>
    </location>
</feature>
<evidence type="ECO:0000313" key="2">
    <source>
        <dbReference type="EMBL" id="CAA9499148.1"/>
    </source>
</evidence>
<feature type="compositionally biased region" description="Basic and acidic residues" evidence="1">
    <location>
        <begin position="55"/>
        <end position="87"/>
    </location>
</feature>
<proteinExistence type="predicted"/>
<feature type="compositionally biased region" description="Basic residues" evidence="1">
    <location>
        <begin position="262"/>
        <end position="273"/>
    </location>
</feature>
<feature type="compositionally biased region" description="Basic and acidic residues" evidence="1">
    <location>
        <begin position="168"/>
        <end position="179"/>
    </location>
</feature>
<feature type="compositionally biased region" description="Low complexity" evidence="1">
    <location>
        <begin position="126"/>
        <end position="141"/>
    </location>
</feature>
<feature type="compositionally biased region" description="Basic and acidic residues" evidence="1">
    <location>
        <begin position="38"/>
        <end position="47"/>
    </location>
</feature>
<reference evidence="2" key="1">
    <citation type="submission" date="2020-02" db="EMBL/GenBank/DDBJ databases">
        <authorList>
            <person name="Meier V. D."/>
        </authorList>
    </citation>
    <scope>NUCLEOTIDE SEQUENCE</scope>
    <source>
        <strain evidence="2">AVDCRST_MAG85</strain>
    </source>
</reference>
<feature type="compositionally biased region" description="Basic and acidic residues" evidence="1">
    <location>
        <begin position="364"/>
        <end position="373"/>
    </location>
</feature>
<protein>
    <submittedName>
        <fullName evidence="2">Cytochrome P450 hydroxylase</fullName>
    </submittedName>
</protein>